<dbReference type="PANTHER" id="PTHR19411">
    <property type="entry name" value="PROTEIN BUD31-RELATED"/>
    <property type="match status" value="1"/>
</dbReference>
<evidence type="ECO:0000256" key="1">
    <source>
        <dbReference type="ARBA" id="ARBA00004123"/>
    </source>
</evidence>
<evidence type="ECO:0000256" key="2">
    <source>
        <dbReference type="ARBA" id="ARBA00005287"/>
    </source>
</evidence>
<sequence>MVKLSDKKLKKAPDGFQKILPSLVEFDQRLKEVGGKKESQISAKSKENLWSIIQIHNERSRFIYSLYYKRKAISKELYEWLLKEKYADKNLIAKWRKQGYEKLCCLQCIQVNETNHGSTCICRVPRLQLEEDAKRKGTTVSFKQCTSCGCTGCASTD</sequence>
<evidence type="ECO:0000313" key="5">
    <source>
        <dbReference type="Proteomes" id="UP001623330"/>
    </source>
</evidence>
<dbReference type="Proteomes" id="UP001623330">
    <property type="component" value="Unassembled WGS sequence"/>
</dbReference>
<evidence type="ECO:0000256" key="3">
    <source>
        <dbReference type="ARBA" id="ARBA00023242"/>
    </source>
</evidence>
<organism evidence="4 5">
    <name type="scientific">Nakaseomyces bracarensis</name>
    <dbReference type="NCBI Taxonomy" id="273131"/>
    <lineage>
        <taxon>Eukaryota</taxon>
        <taxon>Fungi</taxon>
        <taxon>Dikarya</taxon>
        <taxon>Ascomycota</taxon>
        <taxon>Saccharomycotina</taxon>
        <taxon>Saccharomycetes</taxon>
        <taxon>Saccharomycetales</taxon>
        <taxon>Saccharomycetaceae</taxon>
        <taxon>Nakaseomyces</taxon>
    </lineage>
</organism>
<dbReference type="PRINTS" id="PR00322">
    <property type="entry name" value="G10"/>
</dbReference>
<keyword evidence="3" id="KW-0539">Nucleus</keyword>
<comment type="subcellular location">
    <subcellularLocation>
        <location evidence="1">Nucleus</location>
    </subcellularLocation>
</comment>
<protein>
    <submittedName>
        <fullName evidence="4">Pre-mRNA-splicing factor BUD31</fullName>
    </submittedName>
</protein>
<dbReference type="EMBL" id="JBEVYD010000003">
    <property type="protein sequence ID" value="KAL3234587.1"/>
    <property type="molecule type" value="Genomic_DNA"/>
</dbReference>
<comment type="caution">
    <text evidence="4">The sequence shown here is derived from an EMBL/GenBank/DDBJ whole genome shotgun (WGS) entry which is preliminary data.</text>
</comment>
<comment type="similarity">
    <text evidence="2">Belongs to the BUD31 (G10) family.</text>
</comment>
<name>A0ABR4NZN4_9SACH</name>
<accession>A0ABR4NZN4</accession>
<gene>
    <name evidence="4" type="ORF">RNJ44_03349</name>
</gene>
<keyword evidence="5" id="KW-1185">Reference proteome</keyword>
<reference evidence="4 5" key="1">
    <citation type="submission" date="2024-05" db="EMBL/GenBank/DDBJ databases">
        <title>Long read based assembly of the Candida bracarensis genome reveals expanded adhesin content.</title>
        <authorList>
            <person name="Marcet-Houben M."/>
            <person name="Ksiezopolska E."/>
            <person name="Gabaldon T."/>
        </authorList>
    </citation>
    <scope>NUCLEOTIDE SEQUENCE [LARGE SCALE GENOMIC DNA]</scope>
    <source>
        <strain evidence="4 5">CBM6</strain>
    </source>
</reference>
<dbReference type="Pfam" id="PF01125">
    <property type="entry name" value="BUD31"/>
    <property type="match status" value="1"/>
</dbReference>
<dbReference type="PANTHER" id="PTHR19411:SF0">
    <property type="entry name" value="PROTEIN BUD31 HOMOLOG"/>
    <property type="match status" value="1"/>
</dbReference>
<dbReference type="InterPro" id="IPR001748">
    <property type="entry name" value="BUD31"/>
</dbReference>
<evidence type="ECO:0000313" key="4">
    <source>
        <dbReference type="EMBL" id="KAL3234587.1"/>
    </source>
</evidence>
<proteinExistence type="inferred from homology"/>